<feature type="compositionally biased region" description="Polar residues" evidence="5">
    <location>
        <begin position="44"/>
        <end position="62"/>
    </location>
</feature>
<keyword evidence="2 6" id="KW-0812">Transmembrane</keyword>
<dbReference type="OMA" id="CRCCICS"/>
<protein>
    <recommendedName>
        <fullName evidence="7">Late embryogenesis abundant protein LEA-2 subgroup domain-containing protein</fullName>
    </recommendedName>
</protein>
<dbReference type="GO" id="GO:0098542">
    <property type="term" value="P:defense response to other organism"/>
    <property type="evidence" value="ECO:0007669"/>
    <property type="project" value="InterPro"/>
</dbReference>
<evidence type="ECO:0000256" key="3">
    <source>
        <dbReference type="ARBA" id="ARBA00022989"/>
    </source>
</evidence>
<dbReference type="PANTHER" id="PTHR31234">
    <property type="entry name" value="LATE EMBRYOGENESIS ABUNDANT (LEA) HYDROXYPROLINE-RICH GLYCOPROTEIN FAMILY"/>
    <property type="match status" value="1"/>
</dbReference>
<evidence type="ECO:0000313" key="9">
    <source>
        <dbReference type="Proteomes" id="UP000655225"/>
    </source>
</evidence>
<sequence length="299" mass="32881">MLNLEGGAEQDIGVQLLTGKRWTERDAGASHIPAMADRVHPRDSPTSGENTTTAPEKPTSSMPEKPIPVPGTYVVQIPKDQIYRLPPPENAYRYKKYTSREKRRSGCCCCLCWILGLITLLIILIAVAAGVFYVVVRPKAPSYSVEKVSIRGFNLNSSGLTFSPKFDVTVRAENPNKKIGIYYRKGSSVTVSHSNVKLCTGSVPAFYQPSKNVTVFETALKGSEIELTSQVHDALTEEQNGGMIPLGLDLKVPVRIKVGSVKTWTITVKVNCDITVDKLTEDARIVSKNCDVDVKPWKD</sequence>
<dbReference type="Proteomes" id="UP000655225">
    <property type="component" value="Unassembled WGS sequence"/>
</dbReference>
<dbReference type="AlphaFoldDB" id="A0A834ZGN9"/>
<dbReference type="SUPFAM" id="SSF117070">
    <property type="entry name" value="LEA14-like"/>
    <property type="match status" value="1"/>
</dbReference>
<dbReference type="PANTHER" id="PTHR31234:SF72">
    <property type="entry name" value="NDR1_HIN1-LIKE PROTEIN 6"/>
    <property type="match status" value="1"/>
</dbReference>
<evidence type="ECO:0000256" key="2">
    <source>
        <dbReference type="ARBA" id="ARBA00022692"/>
    </source>
</evidence>
<accession>A0A834ZGN9</accession>
<feature type="region of interest" description="Disordered" evidence="5">
    <location>
        <begin position="30"/>
        <end position="65"/>
    </location>
</feature>
<keyword evidence="3 6" id="KW-1133">Transmembrane helix</keyword>
<comment type="subcellular location">
    <subcellularLocation>
        <location evidence="1">Membrane</location>
        <topology evidence="1">Single-pass membrane protein</topology>
    </subcellularLocation>
</comment>
<dbReference type="EMBL" id="JABCRI010000007">
    <property type="protein sequence ID" value="KAF8403506.1"/>
    <property type="molecule type" value="Genomic_DNA"/>
</dbReference>
<organism evidence="8 9">
    <name type="scientific">Tetracentron sinense</name>
    <name type="common">Spur-leaf</name>
    <dbReference type="NCBI Taxonomy" id="13715"/>
    <lineage>
        <taxon>Eukaryota</taxon>
        <taxon>Viridiplantae</taxon>
        <taxon>Streptophyta</taxon>
        <taxon>Embryophyta</taxon>
        <taxon>Tracheophyta</taxon>
        <taxon>Spermatophyta</taxon>
        <taxon>Magnoliopsida</taxon>
        <taxon>Trochodendrales</taxon>
        <taxon>Trochodendraceae</taxon>
        <taxon>Tetracentron</taxon>
    </lineage>
</organism>
<evidence type="ECO:0000313" key="8">
    <source>
        <dbReference type="EMBL" id="KAF8403506.1"/>
    </source>
</evidence>
<name>A0A834ZGN9_TETSI</name>
<evidence type="ECO:0000256" key="4">
    <source>
        <dbReference type="ARBA" id="ARBA00023136"/>
    </source>
</evidence>
<dbReference type="GO" id="GO:0005886">
    <property type="term" value="C:plasma membrane"/>
    <property type="evidence" value="ECO:0007669"/>
    <property type="project" value="TreeGrafter"/>
</dbReference>
<evidence type="ECO:0000259" key="7">
    <source>
        <dbReference type="Pfam" id="PF03168"/>
    </source>
</evidence>
<feature type="transmembrane region" description="Helical" evidence="6">
    <location>
        <begin position="113"/>
        <end position="136"/>
    </location>
</feature>
<dbReference type="InterPro" id="IPR044839">
    <property type="entry name" value="NDR1-like"/>
</dbReference>
<evidence type="ECO:0000256" key="1">
    <source>
        <dbReference type="ARBA" id="ARBA00004167"/>
    </source>
</evidence>
<reference evidence="8 9" key="1">
    <citation type="submission" date="2020-04" db="EMBL/GenBank/DDBJ databases">
        <title>Plant Genome Project.</title>
        <authorList>
            <person name="Zhang R.-G."/>
        </authorList>
    </citation>
    <scope>NUCLEOTIDE SEQUENCE [LARGE SCALE GENOMIC DNA]</scope>
    <source>
        <strain evidence="8">YNK0</strain>
        <tissue evidence="8">Leaf</tissue>
    </source>
</reference>
<proteinExistence type="predicted"/>
<dbReference type="Pfam" id="PF03168">
    <property type="entry name" value="LEA_2"/>
    <property type="match status" value="1"/>
</dbReference>
<comment type="caution">
    <text evidence="8">The sequence shown here is derived from an EMBL/GenBank/DDBJ whole genome shotgun (WGS) entry which is preliminary data.</text>
</comment>
<evidence type="ECO:0000256" key="5">
    <source>
        <dbReference type="SAM" id="MobiDB-lite"/>
    </source>
</evidence>
<gene>
    <name evidence="8" type="ORF">HHK36_011610</name>
</gene>
<evidence type="ECO:0000256" key="6">
    <source>
        <dbReference type="SAM" id="Phobius"/>
    </source>
</evidence>
<dbReference type="InterPro" id="IPR004864">
    <property type="entry name" value="LEA_2"/>
</dbReference>
<keyword evidence="4 6" id="KW-0472">Membrane</keyword>
<keyword evidence="9" id="KW-1185">Reference proteome</keyword>
<feature type="domain" description="Late embryogenesis abundant protein LEA-2 subgroup" evidence="7">
    <location>
        <begin position="169"/>
        <end position="272"/>
    </location>
</feature>
<dbReference type="OrthoDB" id="1849707at2759"/>